<accession>A0A1H9XER5</accession>
<keyword evidence="1" id="KW-0175">Coiled coil</keyword>
<feature type="coiled-coil region" evidence="1">
    <location>
        <begin position="66"/>
        <end position="138"/>
    </location>
</feature>
<dbReference type="EMBL" id="FOGJ01000072">
    <property type="protein sequence ID" value="SES44625.1"/>
    <property type="molecule type" value="Genomic_DNA"/>
</dbReference>
<organism evidence="2 3">
    <name type="scientific">Butyrivibrio fibrisolvens</name>
    <dbReference type="NCBI Taxonomy" id="831"/>
    <lineage>
        <taxon>Bacteria</taxon>
        <taxon>Bacillati</taxon>
        <taxon>Bacillota</taxon>
        <taxon>Clostridia</taxon>
        <taxon>Lachnospirales</taxon>
        <taxon>Lachnospiraceae</taxon>
        <taxon>Butyrivibrio</taxon>
    </lineage>
</organism>
<name>A0A1H9XER5_BUTFI</name>
<dbReference type="AlphaFoldDB" id="A0A1H9XER5"/>
<sequence length="147" mass="17285">MLSISEYAESRKISYEAARKQVKAYKKTELRKHITYEGRTALLDDFAVDFLDQHRQKRNIILAPTEKEIEEELAQLRNKVLQLQEELLKRTDDMNALLKEEKLLIADKAVAETKAAELDSVKKELNESRDELSKYHKVFLGFYRKIK</sequence>
<evidence type="ECO:0000313" key="2">
    <source>
        <dbReference type="EMBL" id="SES44625.1"/>
    </source>
</evidence>
<dbReference type="OrthoDB" id="2003584at2"/>
<proteinExistence type="predicted"/>
<gene>
    <name evidence="2" type="ORF">SAMN04487884_1721</name>
</gene>
<evidence type="ECO:0000313" key="3">
    <source>
        <dbReference type="Proteomes" id="UP000182584"/>
    </source>
</evidence>
<evidence type="ECO:0000256" key="1">
    <source>
        <dbReference type="SAM" id="Coils"/>
    </source>
</evidence>
<protein>
    <submittedName>
        <fullName evidence="2">Uncharacterized protein</fullName>
    </submittedName>
</protein>
<dbReference type="Proteomes" id="UP000182584">
    <property type="component" value="Unassembled WGS sequence"/>
</dbReference>
<reference evidence="2 3" key="1">
    <citation type="submission" date="2016-10" db="EMBL/GenBank/DDBJ databases">
        <authorList>
            <person name="de Groot N.N."/>
        </authorList>
    </citation>
    <scope>NUCLEOTIDE SEQUENCE [LARGE SCALE GENOMIC DNA]</scope>
    <source>
        <strain evidence="2 3">AR40</strain>
    </source>
</reference>
<dbReference type="RefSeq" id="WP_074759292.1">
    <property type="nucleotide sequence ID" value="NZ_FOGJ01000072.1"/>
</dbReference>